<gene>
    <name evidence="5" type="ORF">JTE90_027709</name>
</gene>
<dbReference type="SMART" id="SM00408">
    <property type="entry name" value="IGc2"/>
    <property type="match status" value="3"/>
</dbReference>
<proteinExistence type="predicted"/>
<feature type="domain" description="Ig-like" evidence="4">
    <location>
        <begin position="204"/>
        <end position="297"/>
    </location>
</feature>
<protein>
    <recommendedName>
        <fullName evidence="4">Ig-like domain-containing protein</fullName>
    </recommendedName>
</protein>
<dbReference type="CDD" id="cd00096">
    <property type="entry name" value="Ig"/>
    <property type="match status" value="2"/>
</dbReference>
<evidence type="ECO:0000256" key="2">
    <source>
        <dbReference type="ARBA" id="ARBA00023136"/>
    </source>
</evidence>
<dbReference type="InterPro" id="IPR013151">
    <property type="entry name" value="Immunoglobulin_dom"/>
</dbReference>
<dbReference type="Pfam" id="PF13927">
    <property type="entry name" value="Ig_3"/>
    <property type="match status" value="2"/>
</dbReference>
<feature type="domain" description="Ig-like" evidence="4">
    <location>
        <begin position="302"/>
        <end position="394"/>
    </location>
</feature>
<dbReference type="Gene3D" id="2.60.40.10">
    <property type="entry name" value="Immunoglobulins"/>
    <property type="match status" value="5"/>
</dbReference>
<dbReference type="InterPro" id="IPR013783">
    <property type="entry name" value="Ig-like_fold"/>
</dbReference>
<dbReference type="Proteomes" id="UP000827092">
    <property type="component" value="Unassembled WGS sequence"/>
</dbReference>
<dbReference type="PROSITE" id="PS50835">
    <property type="entry name" value="IG_LIKE"/>
    <property type="match status" value="5"/>
</dbReference>
<sequence>MPCAVLQKPGDTVEFIFWYKNDGVNALYTLDARSRKLADASHVRNDTYGERVKFYVTAEQPYLQLDSLRSEDSGAYFCRVDYQWSATELTKVNLVVIVPPKKLIIKDESGQEVQDVAGPYRERSTVSLSCEALHGYPAPNVTWWRDNKLWDSNFQKYSAGVLNDLKLSNLTRSDLFATFHCKAQNTQLTPPVVRTIVLDMYLYPVSVRITSHLGPLAAGQRTDLHCESSGSRPSAQVSWWLGGRPIAADHSETVHDNATTSRLVFTPKPEHHGLKLACKARNLKLGDGTLEDVRILNVTYIPQVSLVLIKEEDGRQPKEDDYVRLLCNVRSNPPVQKVGWLLDEHPLDHNTTGTDVASGNTLVFKRLTRRNRGRYRCYAINEEGRGLSDELQLNISHAPVCKEHQQITYAVALNESASVACEVEADPPDVTFKWEFSNTVHKHYDLQHTARGTSSTAVYTPVSPQDYGTLFCWANNTVGHQQSSCFFTVIAPACKTKNVEVNASSLSRGE</sequence>
<dbReference type="PANTHER" id="PTHR23278:SF19">
    <property type="entry name" value="OBSCURIN"/>
    <property type="match status" value="1"/>
</dbReference>
<accession>A0AAV6UTX3</accession>
<evidence type="ECO:0000259" key="4">
    <source>
        <dbReference type="PROSITE" id="PS50835"/>
    </source>
</evidence>
<dbReference type="SMART" id="SM00409">
    <property type="entry name" value="IG"/>
    <property type="match status" value="4"/>
</dbReference>
<dbReference type="SUPFAM" id="SSF48726">
    <property type="entry name" value="Immunoglobulin"/>
    <property type="match status" value="5"/>
</dbReference>
<feature type="domain" description="Ig-like" evidence="4">
    <location>
        <begin position="1"/>
        <end position="90"/>
    </location>
</feature>
<comment type="subcellular location">
    <subcellularLocation>
        <location evidence="1">Membrane</location>
        <topology evidence="1">Single-pass membrane protein</topology>
    </subcellularLocation>
</comment>
<keyword evidence="6" id="KW-1185">Reference proteome</keyword>
<dbReference type="Pfam" id="PF00047">
    <property type="entry name" value="ig"/>
    <property type="match status" value="1"/>
</dbReference>
<dbReference type="InterPro" id="IPR003599">
    <property type="entry name" value="Ig_sub"/>
</dbReference>
<dbReference type="InterPro" id="IPR013162">
    <property type="entry name" value="CD80_C2-set"/>
</dbReference>
<dbReference type="AlphaFoldDB" id="A0AAV6UTX3"/>
<dbReference type="InterPro" id="IPR007110">
    <property type="entry name" value="Ig-like_dom"/>
</dbReference>
<dbReference type="InterPro" id="IPR003598">
    <property type="entry name" value="Ig_sub2"/>
</dbReference>
<feature type="domain" description="Ig-like" evidence="4">
    <location>
        <begin position="100"/>
        <end position="197"/>
    </location>
</feature>
<name>A0AAV6UTX3_9ARAC</name>
<comment type="caution">
    <text evidence="5">The sequence shown here is derived from an EMBL/GenBank/DDBJ whole genome shotgun (WGS) entry which is preliminary data.</text>
</comment>
<dbReference type="InterPro" id="IPR036179">
    <property type="entry name" value="Ig-like_dom_sf"/>
</dbReference>
<keyword evidence="3" id="KW-1015">Disulfide bond</keyword>
<evidence type="ECO:0000313" key="6">
    <source>
        <dbReference type="Proteomes" id="UP000827092"/>
    </source>
</evidence>
<dbReference type="GO" id="GO:0016020">
    <property type="term" value="C:membrane"/>
    <property type="evidence" value="ECO:0007669"/>
    <property type="project" value="UniProtKB-SubCell"/>
</dbReference>
<evidence type="ECO:0000256" key="1">
    <source>
        <dbReference type="ARBA" id="ARBA00004167"/>
    </source>
</evidence>
<organism evidence="5 6">
    <name type="scientific">Oedothorax gibbosus</name>
    <dbReference type="NCBI Taxonomy" id="931172"/>
    <lineage>
        <taxon>Eukaryota</taxon>
        <taxon>Metazoa</taxon>
        <taxon>Ecdysozoa</taxon>
        <taxon>Arthropoda</taxon>
        <taxon>Chelicerata</taxon>
        <taxon>Arachnida</taxon>
        <taxon>Araneae</taxon>
        <taxon>Araneomorphae</taxon>
        <taxon>Entelegynae</taxon>
        <taxon>Araneoidea</taxon>
        <taxon>Linyphiidae</taxon>
        <taxon>Erigoninae</taxon>
        <taxon>Oedothorax</taxon>
    </lineage>
</organism>
<evidence type="ECO:0000313" key="5">
    <source>
        <dbReference type="EMBL" id="KAG8187935.1"/>
    </source>
</evidence>
<dbReference type="PANTHER" id="PTHR23278">
    <property type="entry name" value="SIDESTEP PROTEIN"/>
    <property type="match status" value="1"/>
</dbReference>
<dbReference type="Pfam" id="PF08205">
    <property type="entry name" value="C2-set_2"/>
    <property type="match status" value="1"/>
</dbReference>
<dbReference type="EMBL" id="JAFNEN010000254">
    <property type="protein sequence ID" value="KAG8187935.1"/>
    <property type="molecule type" value="Genomic_DNA"/>
</dbReference>
<feature type="domain" description="Ig-like" evidence="4">
    <location>
        <begin position="399"/>
        <end position="488"/>
    </location>
</feature>
<keyword evidence="2" id="KW-0472">Membrane</keyword>
<evidence type="ECO:0000256" key="3">
    <source>
        <dbReference type="ARBA" id="ARBA00023157"/>
    </source>
</evidence>
<reference evidence="5 6" key="1">
    <citation type="journal article" date="2022" name="Nat. Ecol. Evol.">
        <title>A masculinizing supergene underlies an exaggerated male reproductive morph in a spider.</title>
        <authorList>
            <person name="Hendrickx F."/>
            <person name="De Corte Z."/>
            <person name="Sonet G."/>
            <person name="Van Belleghem S.M."/>
            <person name="Kostlbacher S."/>
            <person name="Vangestel C."/>
        </authorList>
    </citation>
    <scope>NUCLEOTIDE SEQUENCE [LARGE SCALE GENOMIC DNA]</scope>
    <source>
        <strain evidence="5">W744_W776</strain>
    </source>
</reference>